<dbReference type="GO" id="GO:0008360">
    <property type="term" value="P:regulation of cell shape"/>
    <property type="evidence" value="ECO:0007669"/>
    <property type="project" value="UniProtKB-UniRule"/>
</dbReference>
<dbReference type="Pfam" id="PF03734">
    <property type="entry name" value="YkuD"/>
    <property type="match status" value="1"/>
</dbReference>
<feature type="active site" description="Nucleophile" evidence="7">
    <location>
        <position position="468"/>
    </location>
</feature>
<dbReference type="EMBL" id="BMZE01000005">
    <property type="protein sequence ID" value="GHA38220.1"/>
    <property type="molecule type" value="Genomic_DNA"/>
</dbReference>
<evidence type="ECO:0000256" key="6">
    <source>
        <dbReference type="ARBA" id="ARBA00023316"/>
    </source>
</evidence>
<dbReference type="PROSITE" id="PS51257">
    <property type="entry name" value="PROKAR_LIPOPROTEIN"/>
    <property type="match status" value="1"/>
</dbReference>
<feature type="signal peptide" evidence="8">
    <location>
        <begin position="1"/>
        <end position="23"/>
    </location>
</feature>
<dbReference type="SUPFAM" id="SSF141523">
    <property type="entry name" value="L,D-transpeptidase catalytic domain-like"/>
    <property type="match status" value="1"/>
</dbReference>
<dbReference type="GO" id="GO:0009252">
    <property type="term" value="P:peptidoglycan biosynthetic process"/>
    <property type="evidence" value="ECO:0007669"/>
    <property type="project" value="UniProtKB-KW"/>
</dbReference>
<reference evidence="10" key="1">
    <citation type="journal article" date="2014" name="Int. J. Syst. Evol. Microbiol.">
        <title>Complete genome sequence of Corynebacterium casei LMG S-19264T (=DSM 44701T), isolated from a smear-ripened cheese.</title>
        <authorList>
            <consortium name="US DOE Joint Genome Institute (JGI-PGF)"/>
            <person name="Walter F."/>
            <person name="Albersmeier A."/>
            <person name="Kalinowski J."/>
            <person name="Ruckert C."/>
        </authorList>
    </citation>
    <scope>NUCLEOTIDE SEQUENCE</scope>
    <source>
        <strain evidence="10">KCTC 32437</strain>
    </source>
</reference>
<dbReference type="InterPro" id="IPR005490">
    <property type="entry name" value="LD_TPept_cat_dom"/>
</dbReference>
<keyword evidence="8" id="KW-0732">Signal</keyword>
<feature type="active site" description="Proton donor/acceptor" evidence="7">
    <location>
        <position position="449"/>
    </location>
</feature>
<dbReference type="PANTHER" id="PTHR41533">
    <property type="entry name" value="L,D-TRANSPEPTIDASE HI_1667-RELATED"/>
    <property type="match status" value="1"/>
</dbReference>
<comment type="caution">
    <text evidence="10">The sequence shown here is derived from an EMBL/GenBank/DDBJ whole genome shotgun (WGS) entry which is preliminary data.</text>
</comment>
<keyword evidence="5 7" id="KW-0573">Peptidoglycan synthesis</keyword>
<evidence type="ECO:0000256" key="1">
    <source>
        <dbReference type="ARBA" id="ARBA00004752"/>
    </source>
</evidence>
<comment type="pathway">
    <text evidence="1 7">Cell wall biogenesis; peptidoglycan biosynthesis.</text>
</comment>
<name>A0A918SEU9_9HYPH</name>
<dbReference type="PROSITE" id="PS52029">
    <property type="entry name" value="LD_TPASE"/>
    <property type="match status" value="1"/>
</dbReference>
<comment type="similarity">
    <text evidence="2">Belongs to the YkuD family.</text>
</comment>
<proteinExistence type="inferred from homology"/>
<keyword evidence="6 7" id="KW-0961">Cell wall biogenesis/degradation</keyword>
<evidence type="ECO:0000313" key="11">
    <source>
        <dbReference type="Proteomes" id="UP000646579"/>
    </source>
</evidence>
<dbReference type="Pfam" id="PF20142">
    <property type="entry name" value="Scaffold"/>
    <property type="match status" value="1"/>
</dbReference>
<evidence type="ECO:0000256" key="4">
    <source>
        <dbReference type="ARBA" id="ARBA00022960"/>
    </source>
</evidence>
<organism evidence="10 11">
    <name type="scientific">Devosia pacifica</name>
    <dbReference type="NCBI Taxonomy" id="1335967"/>
    <lineage>
        <taxon>Bacteria</taxon>
        <taxon>Pseudomonadati</taxon>
        <taxon>Pseudomonadota</taxon>
        <taxon>Alphaproteobacteria</taxon>
        <taxon>Hyphomicrobiales</taxon>
        <taxon>Devosiaceae</taxon>
        <taxon>Devosia</taxon>
    </lineage>
</organism>
<feature type="chain" id="PRO_5037318088" description="L,D-TPase catalytic domain-containing protein" evidence="8">
    <location>
        <begin position="24"/>
        <end position="546"/>
    </location>
</feature>
<dbReference type="Pfam" id="PF01471">
    <property type="entry name" value="PG_binding_1"/>
    <property type="match status" value="1"/>
</dbReference>
<dbReference type="CDD" id="cd16913">
    <property type="entry name" value="YkuD_like"/>
    <property type="match status" value="1"/>
</dbReference>
<dbReference type="SUPFAM" id="SSF47090">
    <property type="entry name" value="PGBD-like"/>
    <property type="match status" value="1"/>
</dbReference>
<reference evidence="10" key="2">
    <citation type="submission" date="2020-09" db="EMBL/GenBank/DDBJ databases">
        <authorList>
            <person name="Sun Q."/>
            <person name="Kim S."/>
        </authorList>
    </citation>
    <scope>NUCLEOTIDE SEQUENCE</scope>
    <source>
        <strain evidence="10">KCTC 32437</strain>
    </source>
</reference>
<dbReference type="GO" id="GO:0004180">
    <property type="term" value="F:carboxypeptidase activity"/>
    <property type="evidence" value="ECO:0007669"/>
    <property type="project" value="UniProtKB-ARBA"/>
</dbReference>
<sequence>MKKIVAVVASGLLACVAPNAVTAQDIASLDITRVVIAPPQSDLASTIKTALNDAYYGAVPDTRAYRQAQDLYFFYGKRHFEPMWLETSSNGQVVFSDQAEKIRQLFRAARSEGLRPEDYLTSDIELTNAATGPAGLAALETAFSASVMRYADHLHNGRIEPTAVSGYFDLKHKPIDETDLLMQLAEVEDPASVFATLEPQHPEFQRLKAALAEIEADPFNRPAVVAEGPLIKLGMTDERVPVLRERLQVASLETGASTYTEDLQNAVMAFQNERGLQADGVVGPATVAALNGGEATRREDILANMERWRWMPSDLGEFNVFVNVPEFMVRINDHGRVAHETRVVVGKPANQTPIFSDSIRHLVVNPYWNVPSSIVANEIAPAVLRNPGYIPNQNMELLYNGSVVSPYSVNWQLVSSSNFPFRVRQRPGASNALGQIKFLFPNSHDVYLHDTPSKYLFDRSSRAFSHGCIRVENPMAFADALMANEPNISRASLESMVGGSERWVNPQTQIPVHIAYFTVRADADGTLHSYSDIYGHNARLIQLMQD</sequence>
<dbReference type="GO" id="GO:0071555">
    <property type="term" value="P:cell wall organization"/>
    <property type="evidence" value="ECO:0007669"/>
    <property type="project" value="UniProtKB-UniRule"/>
</dbReference>
<dbReference type="Gene3D" id="2.40.440.10">
    <property type="entry name" value="L,D-transpeptidase catalytic domain-like"/>
    <property type="match status" value="1"/>
</dbReference>
<dbReference type="PANTHER" id="PTHR41533:SF2">
    <property type="entry name" value="BLR7131 PROTEIN"/>
    <property type="match status" value="1"/>
</dbReference>
<evidence type="ECO:0000256" key="7">
    <source>
        <dbReference type="PROSITE-ProRule" id="PRU01373"/>
    </source>
</evidence>
<dbReference type="Gene3D" id="1.10.101.10">
    <property type="entry name" value="PGBD-like superfamily/PGBD"/>
    <property type="match status" value="1"/>
</dbReference>
<evidence type="ECO:0000256" key="3">
    <source>
        <dbReference type="ARBA" id="ARBA00022679"/>
    </source>
</evidence>
<dbReference type="InterPro" id="IPR036366">
    <property type="entry name" value="PGBDSf"/>
</dbReference>
<keyword evidence="3" id="KW-0808">Transferase</keyword>
<feature type="domain" description="L,D-TPase catalytic" evidence="9">
    <location>
        <begin position="318"/>
        <end position="496"/>
    </location>
</feature>
<dbReference type="Proteomes" id="UP000646579">
    <property type="component" value="Unassembled WGS sequence"/>
</dbReference>
<evidence type="ECO:0000256" key="8">
    <source>
        <dbReference type="SAM" id="SignalP"/>
    </source>
</evidence>
<gene>
    <name evidence="10" type="ORF">GCM10007989_37710</name>
</gene>
<dbReference type="RefSeq" id="WP_189427361.1">
    <property type="nucleotide sequence ID" value="NZ_BMZE01000005.1"/>
</dbReference>
<dbReference type="InterPro" id="IPR002477">
    <property type="entry name" value="Peptidoglycan-bd-like"/>
</dbReference>
<dbReference type="InterPro" id="IPR036365">
    <property type="entry name" value="PGBD-like_sf"/>
</dbReference>
<protein>
    <recommendedName>
        <fullName evidence="9">L,D-TPase catalytic domain-containing protein</fullName>
    </recommendedName>
</protein>
<evidence type="ECO:0000256" key="2">
    <source>
        <dbReference type="ARBA" id="ARBA00005992"/>
    </source>
</evidence>
<evidence type="ECO:0000259" key="9">
    <source>
        <dbReference type="PROSITE" id="PS52029"/>
    </source>
</evidence>
<dbReference type="InterPro" id="IPR045380">
    <property type="entry name" value="LD_TPept_scaffold_dom"/>
</dbReference>
<evidence type="ECO:0000256" key="5">
    <source>
        <dbReference type="ARBA" id="ARBA00022984"/>
    </source>
</evidence>
<dbReference type="InterPro" id="IPR052905">
    <property type="entry name" value="LD-transpeptidase_YkuD-like"/>
</dbReference>
<accession>A0A918SEU9</accession>
<dbReference type="GO" id="GO:0016740">
    <property type="term" value="F:transferase activity"/>
    <property type="evidence" value="ECO:0007669"/>
    <property type="project" value="UniProtKB-KW"/>
</dbReference>
<keyword evidence="11" id="KW-1185">Reference proteome</keyword>
<dbReference type="AlphaFoldDB" id="A0A918SEU9"/>
<dbReference type="InterPro" id="IPR038063">
    <property type="entry name" value="Transpep_catalytic_dom"/>
</dbReference>
<evidence type="ECO:0000313" key="10">
    <source>
        <dbReference type="EMBL" id="GHA38220.1"/>
    </source>
</evidence>
<keyword evidence="4 7" id="KW-0133">Cell shape</keyword>